<dbReference type="AlphaFoldDB" id="A0A2Z7DEP1"/>
<protein>
    <submittedName>
        <fullName evidence="2">Protein STICHEL-like</fullName>
    </submittedName>
</protein>
<proteinExistence type="predicted"/>
<gene>
    <name evidence="2" type="ORF">F511_15724</name>
</gene>
<feature type="compositionally biased region" description="Polar residues" evidence="1">
    <location>
        <begin position="123"/>
        <end position="174"/>
    </location>
</feature>
<feature type="region of interest" description="Disordered" evidence="1">
    <location>
        <begin position="49"/>
        <end position="109"/>
    </location>
</feature>
<evidence type="ECO:0000313" key="3">
    <source>
        <dbReference type="Proteomes" id="UP000250235"/>
    </source>
</evidence>
<evidence type="ECO:0000313" key="2">
    <source>
        <dbReference type="EMBL" id="KZV55874.1"/>
    </source>
</evidence>
<feature type="compositionally biased region" description="Polar residues" evidence="1">
    <location>
        <begin position="184"/>
        <end position="218"/>
    </location>
</feature>
<sequence length="218" mass="23702">MPPRRNIVQHSGESRNNDSGSSPGGSRREEALTTERIMQLVASTVEQVLARRGGTQPESRSQSQVEEVKKLQEEAQRLKDAQPTPSPSADRSVPFSKDVLPSQLGGRHSYPVVTAPTIALDVSGTTQQSSSHNVAPNQLNSATQHANPTARSILQSYTSTQALTTKNRAQTTRITHPKAHASRRTQAQTALKSFELQQFRVSNPALNATSQMGSKRKS</sequence>
<dbReference type="Proteomes" id="UP000250235">
    <property type="component" value="Unassembled WGS sequence"/>
</dbReference>
<feature type="compositionally biased region" description="Basic and acidic residues" evidence="1">
    <location>
        <begin position="66"/>
        <end position="80"/>
    </location>
</feature>
<accession>A0A2Z7DEP1</accession>
<organism evidence="2 3">
    <name type="scientific">Dorcoceras hygrometricum</name>
    <dbReference type="NCBI Taxonomy" id="472368"/>
    <lineage>
        <taxon>Eukaryota</taxon>
        <taxon>Viridiplantae</taxon>
        <taxon>Streptophyta</taxon>
        <taxon>Embryophyta</taxon>
        <taxon>Tracheophyta</taxon>
        <taxon>Spermatophyta</taxon>
        <taxon>Magnoliopsida</taxon>
        <taxon>eudicotyledons</taxon>
        <taxon>Gunneridae</taxon>
        <taxon>Pentapetalae</taxon>
        <taxon>asterids</taxon>
        <taxon>lamiids</taxon>
        <taxon>Lamiales</taxon>
        <taxon>Gesneriaceae</taxon>
        <taxon>Didymocarpoideae</taxon>
        <taxon>Trichosporeae</taxon>
        <taxon>Loxocarpinae</taxon>
        <taxon>Dorcoceras</taxon>
    </lineage>
</organism>
<reference evidence="2 3" key="1">
    <citation type="journal article" date="2015" name="Proc. Natl. Acad. Sci. U.S.A.">
        <title>The resurrection genome of Boea hygrometrica: A blueprint for survival of dehydration.</title>
        <authorList>
            <person name="Xiao L."/>
            <person name="Yang G."/>
            <person name="Zhang L."/>
            <person name="Yang X."/>
            <person name="Zhao S."/>
            <person name="Ji Z."/>
            <person name="Zhou Q."/>
            <person name="Hu M."/>
            <person name="Wang Y."/>
            <person name="Chen M."/>
            <person name="Xu Y."/>
            <person name="Jin H."/>
            <person name="Xiao X."/>
            <person name="Hu G."/>
            <person name="Bao F."/>
            <person name="Hu Y."/>
            <person name="Wan P."/>
            <person name="Li L."/>
            <person name="Deng X."/>
            <person name="Kuang T."/>
            <person name="Xiang C."/>
            <person name="Zhu J.K."/>
            <person name="Oliver M.J."/>
            <person name="He Y."/>
        </authorList>
    </citation>
    <scope>NUCLEOTIDE SEQUENCE [LARGE SCALE GENOMIC DNA]</scope>
    <source>
        <strain evidence="3">cv. XS01</strain>
    </source>
</reference>
<keyword evidence="3" id="KW-1185">Reference proteome</keyword>
<dbReference type="EMBL" id="KQ988436">
    <property type="protein sequence ID" value="KZV55874.1"/>
    <property type="molecule type" value="Genomic_DNA"/>
</dbReference>
<name>A0A2Z7DEP1_9LAMI</name>
<feature type="compositionally biased region" description="Polar residues" evidence="1">
    <location>
        <begin position="56"/>
        <end position="65"/>
    </location>
</feature>
<feature type="region of interest" description="Disordered" evidence="1">
    <location>
        <begin position="123"/>
        <end position="218"/>
    </location>
</feature>
<evidence type="ECO:0000256" key="1">
    <source>
        <dbReference type="SAM" id="MobiDB-lite"/>
    </source>
</evidence>
<feature type="region of interest" description="Disordered" evidence="1">
    <location>
        <begin position="1"/>
        <end position="33"/>
    </location>
</feature>